<dbReference type="AlphaFoldDB" id="A0A8J2PC42"/>
<name>A0A8J2PC42_9HEXA</name>
<evidence type="ECO:0000313" key="2">
    <source>
        <dbReference type="Proteomes" id="UP000708208"/>
    </source>
</evidence>
<organism evidence="1 2">
    <name type="scientific">Allacma fusca</name>
    <dbReference type="NCBI Taxonomy" id="39272"/>
    <lineage>
        <taxon>Eukaryota</taxon>
        <taxon>Metazoa</taxon>
        <taxon>Ecdysozoa</taxon>
        <taxon>Arthropoda</taxon>
        <taxon>Hexapoda</taxon>
        <taxon>Collembola</taxon>
        <taxon>Symphypleona</taxon>
        <taxon>Sminthuridae</taxon>
        <taxon>Allacma</taxon>
    </lineage>
</organism>
<evidence type="ECO:0000313" key="1">
    <source>
        <dbReference type="EMBL" id="CAG7817482.1"/>
    </source>
</evidence>
<protein>
    <submittedName>
        <fullName evidence="1">Uncharacterized protein</fullName>
    </submittedName>
</protein>
<dbReference type="Proteomes" id="UP000708208">
    <property type="component" value="Unassembled WGS sequence"/>
</dbReference>
<comment type="caution">
    <text evidence="1">The sequence shown here is derived from an EMBL/GenBank/DDBJ whole genome shotgun (WGS) entry which is preliminary data.</text>
</comment>
<gene>
    <name evidence="1" type="ORF">AFUS01_LOCUS28048</name>
</gene>
<proteinExistence type="predicted"/>
<sequence length="79" mass="9330">MSTVNRIFFYHSIPLKGDVGIQIEASISLYAELTILLIFHEYIIFRNSFCSGYIKESEELRNLVQEWHFGREYHCVNKA</sequence>
<dbReference type="EMBL" id="CAJVCH010395367">
    <property type="protein sequence ID" value="CAG7817482.1"/>
    <property type="molecule type" value="Genomic_DNA"/>
</dbReference>
<reference evidence="1" key="1">
    <citation type="submission" date="2021-06" db="EMBL/GenBank/DDBJ databases">
        <authorList>
            <person name="Hodson N. C."/>
            <person name="Mongue J. A."/>
            <person name="Jaron S. K."/>
        </authorList>
    </citation>
    <scope>NUCLEOTIDE SEQUENCE</scope>
</reference>
<keyword evidence="2" id="KW-1185">Reference proteome</keyword>
<accession>A0A8J2PC42</accession>